<evidence type="ECO:0000313" key="3">
    <source>
        <dbReference type="Proteomes" id="UP000192578"/>
    </source>
</evidence>
<organism evidence="2 3">
    <name type="scientific">Hypsibius exemplaris</name>
    <name type="common">Freshwater tardigrade</name>
    <dbReference type="NCBI Taxonomy" id="2072580"/>
    <lineage>
        <taxon>Eukaryota</taxon>
        <taxon>Metazoa</taxon>
        <taxon>Ecdysozoa</taxon>
        <taxon>Tardigrada</taxon>
        <taxon>Eutardigrada</taxon>
        <taxon>Parachela</taxon>
        <taxon>Hypsibioidea</taxon>
        <taxon>Hypsibiidae</taxon>
        <taxon>Hypsibius</taxon>
    </lineage>
</organism>
<dbReference type="EMBL" id="MTYJ01000069">
    <property type="protein sequence ID" value="OQV16877.1"/>
    <property type="molecule type" value="Genomic_DNA"/>
</dbReference>
<dbReference type="AlphaFoldDB" id="A0A1W0WNZ4"/>
<dbReference type="Proteomes" id="UP000192578">
    <property type="component" value="Unassembled WGS sequence"/>
</dbReference>
<proteinExistence type="predicted"/>
<keyword evidence="3" id="KW-1185">Reference proteome</keyword>
<reference evidence="3" key="1">
    <citation type="submission" date="2017-01" db="EMBL/GenBank/DDBJ databases">
        <title>Comparative genomics of anhydrobiosis in the tardigrade Hypsibius dujardini.</title>
        <authorList>
            <person name="Yoshida Y."/>
            <person name="Koutsovoulos G."/>
            <person name="Laetsch D."/>
            <person name="Stevens L."/>
            <person name="Kumar S."/>
            <person name="Horikawa D."/>
            <person name="Ishino K."/>
            <person name="Komine S."/>
            <person name="Tomita M."/>
            <person name="Blaxter M."/>
            <person name="Arakawa K."/>
        </authorList>
    </citation>
    <scope>NUCLEOTIDE SEQUENCE [LARGE SCALE GENOMIC DNA]</scope>
    <source>
        <strain evidence="3">Z151</strain>
    </source>
</reference>
<accession>A0A1W0WNZ4</accession>
<evidence type="ECO:0000256" key="1">
    <source>
        <dbReference type="SAM" id="MobiDB-lite"/>
    </source>
</evidence>
<comment type="caution">
    <text evidence="2">The sequence shown here is derived from an EMBL/GenBank/DDBJ whole genome shotgun (WGS) entry which is preliminary data.</text>
</comment>
<feature type="region of interest" description="Disordered" evidence="1">
    <location>
        <begin position="1"/>
        <end position="67"/>
    </location>
</feature>
<name>A0A1W0WNZ4_HYPEX</name>
<protein>
    <submittedName>
        <fullName evidence="2">Uncharacterized protein</fullName>
    </submittedName>
</protein>
<gene>
    <name evidence="2" type="ORF">BV898_09047</name>
</gene>
<evidence type="ECO:0000313" key="2">
    <source>
        <dbReference type="EMBL" id="OQV16877.1"/>
    </source>
</evidence>
<sequence length="132" mass="14444">MSEDNTEIAGKVSDDRYFPSSIPIPARSSETAQQEHDDDHDQHHLSSFSHHGTGHLADTDASESDVPPVVAAAVLQPAAESRENPREKDPILKAYDEIRTAIYAKYPVDLFEEAEFNEGDDVIGRGETPGGE</sequence>
<feature type="compositionally biased region" description="Basic and acidic residues" evidence="1">
    <location>
        <begin position="33"/>
        <end position="44"/>
    </location>
</feature>